<dbReference type="AlphaFoldDB" id="A0A8J3ATN1"/>
<dbReference type="RefSeq" id="WP_088001229.1">
    <property type="nucleotide sequence ID" value="NZ_BMHB01000002.1"/>
</dbReference>
<sequence length="352" mass="37076">MKNALSLKGKIAAGLAAATLLSSTGVAFANSNAGTQFGVWADARIQAAQNAVGLALGLSKANALNTLQNETNTKKNTAVSEVNTAAQTESNATQAAIQAKLDEHLASLQNAFNSYSSTLGAKFDAFVALQNAATQSLFSQKVAELTGQLTTAITSAQAAGVEKVTEESLLKKSQATSDLIAKINKVKADLQALINAEQNTATTEVNAFLTSQVNGANTTLNNTIETLKANAVAAFAAAGQDVEDSAILNFDKVISRLDKETPIKVDVQKLKVIDLGIIDGNRTYKVENTNEFDVVYKWKLTFTNADGVSETKSKEGSAAMGVSYFNTPVLGGVVIIQWQNENGDWVTGSIYN</sequence>
<dbReference type="EMBL" id="BMHB01000002">
    <property type="protein sequence ID" value="GGI16622.1"/>
    <property type="molecule type" value="Genomic_DNA"/>
</dbReference>
<gene>
    <name evidence="2" type="ORF">GCM10007380_33880</name>
</gene>
<accession>A0A8J3ATN1</accession>
<reference evidence="3" key="1">
    <citation type="journal article" date="2019" name="Int. J. Syst. Evol. Microbiol.">
        <title>The Global Catalogue of Microorganisms (GCM) 10K type strain sequencing project: providing services to taxonomists for standard genome sequencing and annotation.</title>
        <authorList>
            <consortium name="The Broad Institute Genomics Platform"/>
            <consortium name="The Broad Institute Genome Sequencing Center for Infectious Disease"/>
            <person name="Wu L."/>
            <person name="Ma J."/>
        </authorList>
    </citation>
    <scope>NUCLEOTIDE SEQUENCE [LARGE SCALE GENOMIC DNA]</scope>
    <source>
        <strain evidence="3">CGMCC 1.14993</strain>
    </source>
</reference>
<keyword evidence="3" id="KW-1185">Reference proteome</keyword>
<dbReference type="OrthoDB" id="2750953at2"/>
<keyword evidence="1" id="KW-0732">Signal</keyword>
<feature type="chain" id="PRO_5035315980" evidence="1">
    <location>
        <begin position="30"/>
        <end position="352"/>
    </location>
</feature>
<organism evidence="2 3">
    <name type="scientific">Gottfriedia solisilvae</name>
    <dbReference type="NCBI Taxonomy" id="1516104"/>
    <lineage>
        <taxon>Bacteria</taxon>
        <taxon>Bacillati</taxon>
        <taxon>Bacillota</taxon>
        <taxon>Bacilli</taxon>
        <taxon>Bacillales</taxon>
        <taxon>Bacillaceae</taxon>
        <taxon>Gottfriedia</taxon>
    </lineage>
</organism>
<name>A0A8J3ATN1_9BACI</name>
<feature type="signal peptide" evidence="1">
    <location>
        <begin position="1"/>
        <end position="29"/>
    </location>
</feature>
<evidence type="ECO:0000313" key="2">
    <source>
        <dbReference type="EMBL" id="GGI16622.1"/>
    </source>
</evidence>
<proteinExistence type="predicted"/>
<evidence type="ECO:0000313" key="3">
    <source>
        <dbReference type="Proteomes" id="UP000626244"/>
    </source>
</evidence>
<dbReference type="Proteomes" id="UP000626244">
    <property type="component" value="Unassembled WGS sequence"/>
</dbReference>
<evidence type="ECO:0000256" key="1">
    <source>
        <dbReference type="SAM" id="SignalP"/>
    </source>
</evidence>
<protein>
    <submittedName>
        <fullName evidence="2">Uncharacterized protein</fullName>
    </submittedName>
</protein>
<comment type="caution">
    <text evidence="2">The sequence shown here is derived from an EMBL/GenBank/DDBJ whole genome shotgun (WGS) entry which is preliminary data.</text>
</comment>